<dbReference type="InterPro" id="IPR001680">
    <property type="entry name" value="WD40_rpt"/>
</dbReference>
<evidence type="ECO:0000256" key="1">
    <source>
        <dbReference type="ARBA" id="ARBA00022574"/>
    </source>
</evidence>
<evidence type="ECO:0000256" key="3">
    <source>
        <dbReference type="PROSITE-ProRule" id="PRU00221"/>
    </source>
</evidence>
<dbReference type="InterPro" id="IPR019775">
    <property type="entry name" value="WD40_repeat_CS"/>
</dbReference>
<dbReference type="InterPro" id="IPR045159">
    <property type="entry name" value="DCAF7-like"/>
</dbReference>
<accession>A0AA38GNS2</accession>
<dbReference type="SMART" id="SM00320">
    <property type="entry name" value="WD40"/>
    <property type="match status" value="3"/>
</dbReference>
<dbReference type="OMA" id="WIAIDFT"/>
<keyword evidence="2" id="KW-0677">Repeat</keyword>
<dbReference type="SUPFAM" id="SSF50978">
    <property type="entry name" value="WD40 repeat-like"/>
    <property type="match status" value="1"/>
</dbReference>
<name>A0AA38GNS2_TAXCH</name>
<dbReference type="InterPro" id="IPR036322">
    <property type="entry name" value="WD40_repeat_dom_sf"/>
</dbReference>
<evidence type="ECO:0000313" key="5">
    <source>
        <dbReference type="Proteomes" id="UP000824469"/>
    </source>
</evidence>
<sequence>DRVEMKSLLNNHKNSEFCVPLTSFYWNDANPKRIGTSSIDTTCTIWDIEEKVVDTQLIAHDKEVYDIAWGGVGVFTFVSADGSVRVFDLRDKEHSTIIYESTQPDTPLLRLAWNKQDPSFMATILMDSCKVVVLDIRYPTVTFAELQRHQASVNALAWAPHSPCHICTAGDDAQALIWELSGASQPLVEGGGPDPMLAYTAGAEINQLQWSSLHSDWIAIDFTNKLQILR</sequence>
<dbReference type="PROSITE" id="PS50082">
    <property type="entry name" value="WD_REPEATS_2"/>
    <property type="match status" value="1"/>
</dbReference>
<feature type="non-terminal residue" evidence="4">
    <location>
        <position position="1"/>
    </location>
</feature>
<dbReference type="Pfam" id="PF00400">
    <property type="entry name" value="WD40"/>
    <property type="match status" value="2"/>
</dbReference>
<dbReference type="Gene3D" id="2.130.10.10">
    <property type="entry name" value="YVTN repeat-like/Quinoprotein amine dehydrogenase"/>
    <property type="match status" value="1"/>
</dbReference>
<comment type="caution">
    <text evidence="4">The sequence shown here is derived from an EMBL/GenBank/DDBJ whole genome shotgun (WGS) entry which is preliminary data.</text>
</comment>
<dbReference type="InterPro" id="IPR015943">
    <property type="entry name" value="WD40/YVTN_repeat-like_dom_sf"/>
</dbReference>
<dbReference type="EMBL" id="JAHRHJ020000002">
    <property type="protein sequence ID" value="KAH9325247.1"/>
    <property type="molecule type" value="Genomic_DNA"/>
</dbReference>
<evidence type="ECO:0000313" key="4">
    <source>
        <dbReference type="EMBL" id="KAH9325247.1"/>
    </source>
</evidence>
<keyword evidence="1 3" id="KW-0853">WD repeat</keyword>
<proteinExistence type="predicted"/>
<reference evidence="4 5" key="1">
    <citation type="journal article" date="2021" name="Nat. Plants">
        <title>The Taxus genome provides insights into paclitaxel biosynthesis.</title>
        <authorList>
            <person name="Xiong X."/>
            <person name="Gou J."/>
            <person name="Liao Q."/>
            <person name="Li Y."/>
            <person name="Zhou Q."/>
            <person name="Bi G."/>
            <person name="Li C."/>
            <person name="Du R."/>
            <person name="Wang X."/>
            <person name="Sun T."/>
            <person name="Guo L."/>
            <person name="Liang H."/>
            <person name="Lu P."/>
            <person name="Wu Y."/>
            <person name="Zhang Z."/>
            <person name="Ro D.K."/>
            <person name="Shang Y."/>
            <person name="Huang S."/>
            <person name="Yan J."/>
        </authorList>
    </citation>
    <scope>NUCLEOTIDE SEQUENCE [LARGE SCALE GENOMIC DNA]</scope>
    <source>
        <strain evidence="4">Ta-2019</strain>
    </source>
</reference>
<keyword evidence="5" id="KW-1185">Reference proteome</keyword>
<organism evidence="4 5">
    <name type="scientific">Taxus chinensis</name>
    <name type="common">Chinese yew</name>
    <name type="synonym">Taxus wallichiana var. chinensis</name>
    <dbReference type="NCBI Taxonomy" id="29808"/>
    <lineage>
        <taxon>Eukaryota</taxon>
        <taxon>Viridiplantae</taxon>
        <taxon>Streptophyta</taxon>
        <taxon>Embryophyta</taxon>
        <taxon>Tracheophyta</taxon>
        <taxon>Spermatophyta</taxon>
        <taxon>Pinopsida</taxon>
        <taxon>Pinidae</taxon>
        <taxon>Conifers II</taxon>
        <taxon>Cupressales</taxon>
        <taxon>Taxaceae</taxon>
        <taxon>Taxus</taxon>
    </lineage>
</organism>
<dbReference type="PANTHER" id="PTHR19919">
    <property type="entry name" value="WD REPEAT CONTAINING PROTEIN"/>
    <property type="match status" value="1"/>
</dbReference>
<feature type="non-terminal residue" evidence="4">
    <location>
        <position position="230"/>
    </location>
</feature>
<protein>
    <submittedName>
        <fullName evidence="4">Uncharacterized protein</fullName>
    </submittedName>
</protein>
<dbReference type="AlphaFoldDB" id="A0AA38GNS2"/>
<gene>
    <name evidence="4" type="ORF">KI387_005425</name>
</gene>
<dbReference type="Proteomes" id="UP000824469">
    <property type="component" value="Unassembled WGS sequence"/>
</dbReference>
<dbReference type="PROSITE" id="PS00678">
    <property type="entry name" value="WD_REPEATS_1"/>
    <property type="match status" value="1"/>
</dbReference>
<feature type="repeat" description="WD" evidence="3">
    <location>
        <begin position="146"/>
        <end position="188"/>
    </location>
</feature>
<evidence type="ECO:0000256" key="2">
    <source>
        <dbReference type="ARBA" id="ARBA00022737"/>
    </source>
</evidence>